<evidence type="ECO:0000313" key="1">
    <source>
        <dbReference type="EMBL" id="MBW6433668.1"/>
    </source>
</evidence>
<proteinExistence type="predicted"/>
<organism evidence="1 2">
    <name type="scientific">Actinoplanes hulinensis</name>
    <dbReference type="NCBI Taxonomy" id="1144547"/>
    <lineage>
        <taxon>Bacteria</taxon>
        <taxon>Bacillati</taxon>
        <taxon>Actinomycetota</taxon>
        <taxon>Actinomycetes</taxon>
        <taxon>Micromonosporales</taxon>
        <taxon>Micromonosporaceae</taxon>
        <taxon>Actinoplanes</taxon>
    </lineage>
</organism>
<protein>
    <submittedName>
        <fullName evidence="1">Uncharacterized protein</fullName>
    </submittedName>
</protein>
<dbReference type="RefSeq" id="WP_220143178.1">
    <property type="nucleotide sequence ID" value="NZ_JAHXZI010000003.1"/>
</dbReference>
<evidence type="ECO:0000313" key="2">
    <source>
        <dbReference type="Proteomes" id="UP001519863"/>
    </source>
</evidence>
<gene>
    <name evidence="1" type="ORF">KZ829_07920</name>
</gene>
<comment type="caution">
    <text evidence="1">The sequence shown here is derived from an EMBL/GenBank/DDBJ whole genome shotgun (WGS) entry which is preliminary data.</text>
</comment>
<sequence>MPSAMRTEWTDLLVRLFRPAMSPRPPRAFGDYLPRHRSLSVYSANLLLLALCADDIRVSRLFGGDDTHNVEAWRDMCLRWRSESAAGGWLGMLDLIRVDRVRRAGRIDVSLSLGSPDEPPPVDLSWLLRMDSDGDARVRMLRDPIGRLRQEAHFTCDFEADILQHVLDPLVAAGLKEAGAEMRDSAGGFASALNVLMRLGVAESMAAANRMELYREALAWHDRHPAIARSLLDRLTTDDDAHPDLVAEILDEIWNPSPAA</sequence>
<dbReference type="EMBL" id="JAHXZI010000003">
    <property type="protein sequence ID" value="MBW6433668.1"/>
    <property type="molecule type" value="Genomic_DNA"/>
</dbReference>
<reference evidence="1 2" key="1">
    <citation type="journal article" date="2013" name="Antonie Van Leeuwenhoek">
        <title>Actinoplanes hulinensis sp. nov., a novel actinomycete isolated from soybean root (Glycine max (L.) Merr).</title>
        <authorList>
            <person name="Shen Y."/>
            <person name="Liu C."/>
            <person name="Wang X."/>
            <person name="Zhao J."/>
            <person name="Jia F."/>
            <person name="Zhang Y."/>
            <person name="Wang L."/>
            <person name="Yang D."/>
            <person name="Xiang W."/>
        </authorList>
    </citation>
    <scope>NUCLEOTIDE SEQUENCE [LARGE SCALE GENOMIC DNA]</scope>
    <source>
        <strain evidence="1 2">NEAU-M9</strain>
    </source>
</reference>
<dbReference type="Proteomes" id="UP001519863">
    <property type="component" value="Unassembled WGS sequence"/>
</dbReference>
<keyword evidence="2" id="KW-1185">Reference proteome</keyword>
<accession>A0ABS7AY48</accession>
<name>A0ABS7AY48_9ACTN</name>